<dbReference type="InterPro" id="IPR050373">
    <property type="entry name" value="Fibrinogen_C-term_domain"/>
</dbReference>
<feature type="chain" id="PRO_5002819218" evidence="2">
    <location>
        <begin position="26"/>
        <end position="447"/>
    </location>
</feature>
<dbReference type="OMA" id="NYAQAGE"/>
<evidence type="ECO:0000259" key="3">
    <source>
        <dbReference type="PROSITE" id="PS51406"/>
    </source>
</evidence>
<accession>B4N575</accession>
<name>B4N575_DROWI</name>
<dbReference type="EMBL" id="CH964101">
    <property type="protein sequence ID" value="EDW79514.1"/>
    <property type="molecule type" value="Genomic_DNA"/>
</dbReference>
<dbReference type="Pfam" id="PF00147">
    <property type="entry name" value="Fibrinogen_C"/>
    <property type="match status" value="1"/>
</dbReference>
<organism evidence="5">
    <name type="scientific">Drosophila willistoni</name>
    <name type="common">Fruit fly</name>
    <dbReference type="NCBI Taxonomy" id="7260"/>
    <lineage>
        <taxon>Eukaryota</taxon>
        <taxon>Metazoa</taxon>
        <taxon>Ecdysozoa</taxon>
        <taxon>Arthropoda</taxon>
        <taxon>Hexapoda</taxon>
        <taxon>Insecta</taxon>
        <taxon>Pterygota</taxon>
        <taxon>Neoptera</taxon>
        <taxon>Endopterygota</taxon>
        <taxon>Diptera</taxon>
        <taxon>Brachycera</taxon>
        <taxon>Muscomorpha</taxon>
        <taxon>Ephydroidea</taxon>
        <taxon>Drosophilidae</taxon>
        <taxon>Drosophila</taxon>
        <taxon>Sophophora</taxon>
    </lineage>
</organism>
<feature type="signal peptide" evidence="2">
    <location>
        <begin position="1"/>
        <end position="25"/>
    </location>
</feature>
<dbReference type="FunCoup" id="B4N575">
    <property type="interactions" value="1"/>
</dbReference>
<evidence type="ECO:0000313" key="5">
    <source>
        <dbReference type="Proteomes" id="UP000007798"/>
    </source>
</evidence>
<dbReference type="STRING" id="7260.B4N575"/>
<dbReference type="CDD" id="cd00087">
    <property type="entry name" value="FReD"/>
    <property type="match status" value="1"/>
</dbReference>
<dbReference type="InterPro" id="IPR002181">
    <property type="entry name" value="Fibrinogen_a/b/g_C_dom"/>
</dbReference>
<dbReference type="SUPFAM" id="SSF56496">
    <property type="entry name" value="Fibrinogen C-terminal domain-like"/>
    <property type="match status" value="1"/>
</dbReference>
<reference evidence="4 5" key="1">
    <citation type="journal article" date="2007" name="Nature">
        <title>Evolution of genes and genomes on the Drosophila phylogeny.</title>
        <authorList>
            <consortium name="Drosophila 12 Genomes Consortium"/>
            <person name="Clark A.G."/>
            <person name="Eisen M.B."/>
            <person name="Smith D.R."/>
            <person name="Bergman C.M."/>
            <person name="Oliver B."/>
            <person name="Markow T.A."/>
            <person name="Kaufman T.C."/>
            <person name="Kellis M."/>
            <person name="Gelbart W."/>
            <person name="Iyer V.N."/>
            <person name="Pollard D.A."/>
            <person name="Sackton T.B."/>
            <person name="Larracuente A.M."/>
            <person name="Singh N.D."/>
            <person name="Abad J.P."/>
            <person name="Abt D.N."/>
            <person name="Adryan B."/>
            <person name="Aguade M."/>
            <person name="Akashi H."/>
            <person name="Anderson W.W."/>
            <person name="Aquadro C.F."/>
            <person name="Ardell D.H."/>
            <person name="Arguello R."/>
            <person name="Artieri C.G."/>
            <person name="Barbash D.A."/>
            <person name="Barker D."/>
            <person name="Barsanti P."/>
            <person name="Batterham P."/>
            <person name="Batzoglou S."/>
            <person name="Begun D."/>
            <person name="Bhutkar A."/>
            <person name="Blanco E."/>
            <person name="Bosak S.A."/>
            <person name="Bradley R.K."/>
            <person name="Brand A.D."/>
            <person name="Brent M.R."/>
            <person name="Brooks A.N."/>
            <person name="Brown R.H."/>
            <person name="Butlin R.K."/>
            <person name="Caggese C."/>
            <person name="Calvi B.R."/>
            <person name="Bernardo de Carvalho A."/>
            <person name="Caspi A."/>
            <person name="Castrezana S."/>
            <person name="Celniker S.E."/>
            <person name="Chang J.L."/>
            <person name="Chapple C."/>
            <person name="Chatterji S."/>
            <person name="Chinwalla A."/>
            <person name="Civetta A."/>
            <person name="Clifton S.W."/>
            <person name="Comeron J.M."/>
            <person name="Costello J.C."/>
            <person name="Coyne J.A."/>
            <person name="Daub J."/>
            <person name="David R.G."/>
            <person name="Delcher A.L."/>
            <person name="Delehaunty K."/>
            <person name="Do C.B."/>
            <person name="Ebling H."/>
            <person name="Edwards K."/>
            <person name="Eickbush T."/>
            <person name="Evans J.D."/>
            <person name="Filipski A."/>
            <person name="Findeiss S."/>
            <person name="Freyhult E."/>
            <person name="Fulton L."/>
            <person name="Fulton R."/>
            <person name="Garcia A.C."/>
            <person name="Gardiner A."/>
            <person name="Garfield D.A."/>
            <person name="Garvin B.E."/>
            <person name="Gibson G."/>
            <person name="Gilbert D."/>
            <person name="Gnerre S."/>
            <person name="Godfrey J."/>
            <person name="Good R."/>
            <person name="Gotea V."/>
            <person name="Gravely B."/>
            <person name="Greenberg A.J."/>
            <person name="Griffiths-Jones S."/>
            <person name="Gross S."/>
            <person name="Guigo R."/>
            <person name="Gustafson E.A."/>
            <person name="Haerty W."/>
            <person name="Hahn M.W."/>
            <person name="Halligan D.L."/>
            <person name="Halpern A.L."/>
            <person name="Halter G.M."/>
            <person name="Han M.V."/>
            <person name="Heger A."/>
            <person name="Hillier L."/>
            <person name="Hinrichs A.S."/>
            <person name="Holmes I."/>
            <person name="Hoskins R.A."/>
            <person name="Hubisz M.J."/>
            <person name="Hultmark D."/>
            <person name="Huntley M.A."/>
            <person name="Jaffe D.B."/>
            <person name="Jagadeeshan S."/>
            <person name="Jeck W.R."/>
            <person name="Johnson J."/>
            <person name="Jones C.D."/>
            <person name="Jordan W.C."/>
            <person name="Karpen G.H."/>
            <person name="Kataoka E."/>
            <person name="Keightley P.D."/>
            <person name="Kheradpour P."/>
            <person name="Kirkness E.F."/>
            <person name="Koerich L.B."/>
            <person name="Kristiansen K."/>
            <person name="Kudrna D."/>
            <person name="Kulathinal R.J."/>
            <person name="Kumar S."/>
            <person name="Kwok R."/>
            <person name="Lander E."/>
            <person name="Langley C.H."/>
            <person name="Lapoint R."/>
            <person name="Lazzaro B.P."/>
            <person name="Lee S.J."/>
            <person name="Levesque L."/>
            <person name="Li R."/>
            <person name="Lin C.F."/>
            <person name="Lin M.F."/>
            <person name="Lindblad-Toh K."/>
            <person name="Llopart A."/>
            <person name="Long M."/>
            <person name="Low L."/>
            <person name="Lozovsky E."/>
            <person name="Lu J."/>
            <person name="Luo M."/>
            <person name="Machado C.A."/>
            <person name="Makalowski W."/>
            <person name="Marzo M."/>
            <person name="Matsuda M."/>
            <person name="Matzkin L."/>
            <person name="McAllister B."/>
            <person name="McBride C.S."/>
            <person name="McKernan B."/>
            <person name="McKernan K."/>
            <person name="Mendez-Lago M."/>
            <person name="Minx P."/>
            <person name="Mollenhauer M.U."/>
            <person name="Montooth K."/>
            <person name="Mount S.M."/>
            <person name="Mu X."/>
            <person name="Myers E."/>
            <person name="Negre B."/>
            <person name="Newfeld S."/>
            <person name="Nielsen R."/>
            <person name="Noor M.A."/>
            <person name="O'Grady P."/>
            <person name="Pachter L."/>
            <person name="Papaceit M."/>
            <person name="Parisi M.J."/>
            <person name="Parisi M."/>
            <person name="Parts L."/>
            <person name="Pedersen J.S."/>
            <person name="Pesole G."/>
            <person name="Phillippy A.M."/>
            <person name="Ponting C.P."/>
            <person name="Pop M."/>
            <person name="Porcelli D."/>
            <person name="Powell J.R."/>
            <person name="Prohaska S."/>
            <person name="Pruitt K."/>
            <person name="Puig M."/>
            <person name="Quesneville H."/>
            <person name="Ram K.R."/>
            <person name="Rand D."/>
            <person name="Rasmussen M.D."/>
            <person name="Reed L.K."/>
            <person name="Reenan R."/>
            <person name="Reily A."/>
            <person name="Remington K.A."/>
            <person name="Rieger T.T."/>
            <person name="Ritchie M.G."/>
            <person name="Robin C."/>
            <person name="Rogers Y.H."/>
            <person name="Rohde C."/>
            <person name="Rozas J."/>
            <person name="Rubenfield M.J."/>
            <person name="Ruiz A."/>
            <person name="Russo S."/>
            <person name="Salzberg S.L."/>
            <person name="Sanchez-Gracia A."/>
            <person name="Saranga D.J."/>
            <person name="Sato H."/>
            <person name="Schaeffer S.W."/>
            <person name="Schatz M.C."/>
            <person name="Schlenke T."/>
            <person name="Schwartz R."/>
            <person name="Segarra C."/>
            <person name="Singh R.S."/>
            <person name="Sirot L."/>
            <person name="Sirota M."/>
            <person name="Sisneros N.B."/>
            <person name="Smith C.D."/>
            <person name="Smith T.F."/>
            <person name="Spieth J."/>
            <person name="Stage D.E."/>
            <person name="Stark A."/>
            <person name="Stephan W."/>
            <person name="Strausberg R.L."/>
            <person name="Strempel S."/>
            <person name="Sturgill D."/>
            <person name="Sutton G."/>
            <person name="Sutton G.G."/>
            <person name="Tao W."/>
            <person name="Teichmann S."/>
            <person name="Tobari Y.N."/>
            <person name="Tomimura Y."/>
            <person name="Tsolas J.M."/>
            <person name="Valente V.L."/>
            <person name="Venter E."/>
            <person name="Venter J.C."/>
            <person name="Vicario S."/>
            <person name="Vieira F.G."/>
            <person name="Vilella A.J."/>
            <person name="Villasante A."/>
            <person name="Walenz B."/>
            <person name="Wang J."/>
            <person name="Wasserman M."/>
            <person name="Watts T."/>
            <person name="Wilson D."/>
            <person name="Wilson R.K."/>
            <person name="Wing R.A."/>
            <person name="Wolfner M.F."/>
            <person name="Wong A."/>
            <person name="Wong G.K."/>
            <person name="Wu C.I."/>
            <person name="Wu G."/>
            <person name="Yamamoto D."/>
            <person name="Yang H.P."/>
            <person name="Yang S.P."/>
            <person name="Yorke J.A."/>
            <person name="Yoshida K."/>
            <person name="Zdobnov E."/>
            <person name="Zhang P."/>
            <person name="Zhang Y."/>
            <person name="Zimin A.V."/>
            <person name="Baldwin J."/>
            <person name="Abdouelleil A."/>
            <person name="Abdulkadir J."/>
            <person name="Abebe A."/>
            <person name="Abera B."/>
            <person name="Abreu J."/>
            <person name="Acer S.C."/>
            <person name="Aftuck L."/>
            <person name="Alexander A."/>
            <person name="An P."/>
            <person name="Anderson E."/>
            <person name="Anderson S."/>
            <person name="Arachi H."/>
            <person name="Azer M."/>
            <person name="Bachantsang P."/>
            <person name="Barry A."/>
            <person name="Bayul T."/>
            <person name="Berlin A."/>
            <person name="Bessette D."/>
            <person name="Bloom T."/>
            <person name="Blye J."/>
            <person name="Boguslavskiy L."/>
            <person name="Bonnet C."/>
            <person name="Boukhgalter B."/>
            <person name="Bourzgui I."/>
            <person name="Brown A."/>
            <person name="Cahill P."/>
            <person name="Channer S."/>
            <person name="Cheshatsang Y."/>
            <person name="Chuda L."/>
            <person name="Citroen M."/>
            <person name="Collymore A."/>
            <person name="Cooke P."/>
            <person name="Costello M."/>
            <person name="D'Aco K."/>
            <person name="Daza R."/>
            <person name="De Haan G."/>
            <person name="DeGray S."/>
            <person name="DeMaso C."/>
            <person name="Dhargay N."/>
            <person name="Dooley K."/>
            <person name="Dooley E."/>
            <person name="Doricent M."/>
            <person name="Dorje P."/>
            <person name="Dorjee K."/>
            <person name="Dupes A."/>
            <person name="Elong R."/>
            <person name="Falk J."/>
            <person name="Farina A."/>
            <person name="Faro S."/>
            <person name="Ferguson D."/>
            <person name="Fisher S."/>
            <person name="Foley C.D."/>
            <person name="Franke A."/>
            <person name="Friedrich D."/>
            <person name="Gadbois L."/>
            <person name="Gearin G."/>
            <person name="Gearin C.R."/>
            <person name="Giannoukos G."/>
            <person name="Goode T."/>
            <person name="Graham J."/>
            <person name="Grandbois E."/>
            <person name="Grewal S."/>
            <person name="Gyaltsen K."/>
            <person name="Hafez N."/>
            <person name="Hagos B."/>
            <person name="Hall J."/>
            <person name="Henson C."/>
            <person name="Hollinger A."/>
            <person name="Honan T."/>
            <person name="Huard M.D."/>
            <person name="Hughes L."/>
            <person name="Hurhula B."/>
            <person name="Husby M.E."/>
            <person name="Kamat A."/>
            <person name="Kanga B."/>
            <person name="Kashin S."/>
            <person name="Khazanovich D."/>
            <person name="Kisner P."/>
            <person name="Lance K."/>
            <person name="Lara M."/>
            <person name="Lee W."/>
            <person name="Lennon N."/>
            <person name="Letendre F."/>
            <person name="LeVine R."/>
            <person name="Lipovsky A."/>
            <person name="Liu X."/>
            <person name="Liu J."/>
            <person name="Liu S."/>
            <person name="Lokyitsang T."/>
            <person name="Lokyitsang Y."/>
            <person name="Lubonja R."/>
            <person name="Lui A."/>
            <person name="MacDonald P."/>
            <person name="Magnisalis V."/>
            <person name="Maru K."/>
            <person name="Matthews C."/>
            <person name="McCusker W."/>
            <person name="McDonough S."/>
            <person name="Mehta T."/>
            <person name="Meldrim J."/>
            <person name="Meneus L."/>
            <person name="Mihai O."/>
            <person name="Mihalev A."/>
            <person name="Mihova T."/>
            <person name="Mittelman R."/>
            <person name="Mlenga V."/>
            <person name="Montmayeur A."/>
            <person name="Mulrain L."/>
            <person name="Navidi A."/>
            <person name="Naylor J."/>
            <person name="Negash T."/>
            <person name="Nguyen T."/>
            <person name="Nguyen N."/>
            <person name="Nicol R."/>
            <person name="Norbu C."/>
            <person name="Norbu N."/>
            <person name="Novod N."/>
            <person name="O'Neill B."/>
            <person name="Osman S."/>
            <person name="Markiewicz E."/>
            <person name="Oyono O.L."/>
            <person name="Patti C."/>
            <person name="Phunkhang P."/>
            <person name="Pierre F."/>
            <person name="Priest M."/>
            <person name="Raghuraman S."/>
            <person name="Rege F."/>
            <person name="Reyes R."/>
            <person name="Rise C."/>
            <person name="Rogov P."/>
            <person name="Ross K."/>
            <person name="Ryan E."/>
            <person name="Settipalli S."/>
            <person name="Shea T."/>
            <person name="Sherpa N."/>
            <person name="Shi L."/>
            <person name="Shih D."/>
            <person name="Sparrow T."/>
            <person name="Spaulding J."/>
            <person name="Stalker J."/>
            <person name="Stange-Thomann N."/>
            <person name="Stavropoulos S."/>
            <person name="Stone C."/>
            <person name="Strader C."/>
            <person name="Tesfaye S."/>
            <person name="Thomson T."/>
            <person name="Thoulutsang Y."/>
            <person name="Thoulutsang D."/>
            <person name="Topham K."/>
            <person name="Topping I."/>
            <person name="Tsamla T."/>
            <person name="Vassiliev H."/>
            <person name="Vo A."/>
            <person name="Wangchuk T."/>
            <person name="Wangdi T."/>
            <person name="Weiand M."/>
            <person name="Wilkinson J."/>
            <person name="Wilson A."/>
            <person name="Yadav S."/>
            <person name="Young G."/>
            <person name="Yu Q."/>
            <person name="Zembek L."/>
            <person name="Zhong D."/>
            <person name="Zimmer A."/>
            <person name="Zwirko Z."/>
            <person name="Jaffe D.B."/>
            <person name="Alvarez P."/>
            <person name="Brockman W."/>
            <person name="Butler J."/>
            <person name="Chin C."/>
            <person name="Gnerre S."/>
            <person name="Grabherr M."/>
            <person name="Kleber M."/>
            <person name="Mauceli E."/>
            <person name="MacCallum I."/>
        </authorList>
    </citation>
    <scope>NUCLEOTIDE SEQUENCE [LARGE SCALE GENOMIC DNA]</scope>
    <source>
        <strain evidence="5">Tucson 14030-0811.24</strain>
    </source>
</reference>
<dbReference type="InterPro" id="IPR036056">
    <property type="entry name" value="Fibrinogen-like_C"/>
</dbReference>
<dbReference type="InParanoid" id="B4N575"/>
<dbReference type="PANTHER" id="PTHR19143:SF327">
    <property type="entry name" value="FI21813P1-RELATED"/>
    <property type="match status" value="1"/>
</dbReference>
<proteinExistence type="predicted"/>
<dbReference type="GO" id="GO:0005615">
    <property type="term" value="C:extracellular space"/>
    <property type="evidence" value="ECO:0007669"/>
    <property type="project" value="TreeGrafter"/>
</dbReference>
<protein>
    <submittedName>
        <fullName evidence="4">GK20518</fullName>
    </submittedName>
</protein>
<dbReference type="HOGENOM" id="CLU_596231_0_0_1"/>
<keyword evidence="5" id="KW-1185">Reference proteome</keyword>
<feature type="domain" description="Fibrinogen C-terminal" evidence="3">
    <location>
        <begin position="223"/>
        <end position="440"/>
    </location>
</feature>
<dbReference type="PhylomeDB" id="B4N575"/>
<dbReference type="Gene3D" id="3.90.215.10">
    <property type="entry name" value="Gamma Fibrinogen, chain A, domain 1"/>
    <property type="match status" value="1"/>
</dbReference>
<dbReference type="PROSITE" id="PS51406">
    <property type="entry name" value="FIBRINOGEN_C_2"/>
    <property type="match status" value="1"/>
</dbReference>
<feature type="compositionally biased region" description="Low complexity" evidence="1">
    <location>
        <begin position="40"/>
        <end position="62"/>
    </location>
</feature>
<dbReference type="OrthoDB" id="6145874at2759"/>
<dbReference type="Proteomes" id="UP000007798">
    <property type="component" value="Unassembled WGS sequence"/>
</dbReference>
<evidence type="ECO:0000256" key="2">
    <source>
        <dbReference type="SAM" id="SignalP"/>
    </source>
</evidence>
<evidence type="ECO:0000256" key="1">
    <source>
        <dbReference type="SAM" id="MobiDB-lite"/>
    </source>
</evidence>
<feature type="region of interest" description="Disordered" evidence="1">
    <location>
        <begin position="28"/>
        <end position="64"/>
    </location>
</feature>
<keyword evidence="2" id="KW-0732">Signal</keyword>
<dbReference type="SMR" id="B4N575"/>
<dbReference type="AlphaFoldDB" id="B4N575"/>
<dbReference type="eggNOG" id="KOG2579">
    <property type="taxonomic scope" value="Eukaryota"/>
</dbReference>
<dbReference type="PANTHER" id="PTHR19143">
    <property type="entry name" value="FIBRINOGEN/TENASCIN/ANGIOPOEITIN"/>
    <property type="match status" value="1"/>
</dbReference>
<sequence length="447" mass="50467">MMKKPQLNLMINIIGLLALVWGVLGAVTESPSQPQPQPQPQLQQTHHQQQRQQTLPSSRSTSAATAHCEYKELMTKLHDRVGILATLDEDQRHRLEVIDKKIDNLVESNTGRMESLKAQQMDFQQRLDSFEHIQRLSRNTLDELKDLSRPIRQAAAQEDQDAERYRRNQSDLVLSVPERLDALASLLASTAINVRDLQQSVRKVLQNNRRNLQRHRAGQQPRPGYMEHATSCLDEYLAINGILKLQLTPQSESFYVPCDKDWTVIMSRGQDGINFERSWLEYKDGFGNLAGDFFIGLDKLHALTSSTLHELRIVLEDFQGNVAFAGYSSFAIGSEKEAYPLSLLGQFQSELQPSAGDSLSYQAGAKFSTIDNDNDNCVDCSCAQRHRGAGWFNNCATSNLMGTYVDSNYANAGQTGIFWEKFQGLEYSLFKVRMLIRPIAPEDGGQR</sequence>
<evidence type="ECO:0000313" key="4">
    <source>
        <dbReference type="EMBL" id="EDW79514.1"/>
    </source>
</evidence>
<gene>
    <name evidence="4" type="primary">Dwil\GK20518</name>
    <name evidence="4" type="ORF">Dwil_GK20518</name>
</gene>
<dbReference type="InterPro" id="IPR014716">
    <property type="entry name" value="Fibrinogen_a/b/g_C_1"/>
</dbReference>
<dbReference type="SMART" id="SM00186">
    <property type="entry name" value="FBG"/>
    <property type="match status" value="1"/>
</dbReference>